<feature type="transmembrane region" description="Helical" evidence="2">
    <location>
        <begin position="12"/>
        <end position="29"/>
    </location>
</feature>
<dbReference type="AlphaFoldDB" id="A0A7X2S6D2"/>
<feature type="region of interest" description="Disordered" evidence="1">
    <location>
        <begin position="79"/>
        <end position="114"/>
    </location>
</feature>
<dbReference type="EMBL" id="WMIB01000011">
    <property type="protein sequence ID" value="MTH54100.1"/>
    <property type="molecule type" value="Genomic_DNA"/>
</dbReference>
<gene>
    <name evidence="3" type="ORF">GKZ89_11835</name>
</gene>
<feature type="compositionally biased region" description="Basic and acidic residues" evidence="1">
    <location>
        <begin position="79"/>
        <end position="108"/>
    </location>
</feature>
<dbReference type="OrthoDB" id="2941778at2"/>
<name>A0A7X2S6D2_9BACI</name>
<organism evidence="3 4">
    <name type="scientific">Metabacillus mangrovi</name>
    <dbReference type="NCBI Taxonomy" id="1491830"/>
    <lineage>
        <taxon>Bacteria</taxon>
        <taxon>Bacillati</taxon>
        <taxon>Bacillota</taxon>
        <taxon>Bacilli</taxon>
        <taxon>Bacillales</taxon>
        <taxon>Bacillaceae</taxon>
        <taxon>Metabacillus</taxon>
    </lineage>
</organism>
<sequence>MTIIFEFLKKRWTYVLTAIIALAVGSLIGPSQEQLTIADAKITGLEEQLVEKTAAEKDLEKDNESLEQQVDAAAPWFKEQEEAKAKAEAEAEEKAKEEAAEQEVKLQAEAESSEEAELMDALEIPGGEINEDGIKKIVDNHLGGEYSFDNGEISATADLSGYDIGSPEDVAVSSYANLSDELLYYTGWETLTVTFLNVGTISMNRSEKETNEYGDYFPTMEIEERLGF</sequence>
<comment type="caution">
    <text evidence="3">The sequence shown here is derived from an EMBL/GenBank/DDBJ whole genome shotgun (WGS) entry which is preliminary data.</text>
</comment>
<keyword evidence="2" id="KW-1133">Transmembrane helix</keyword>
<protein>
    <submittedName>
        <fullName evidence="3">Uncharacterized protein</fullName>
    </submittedName>
</protein>
<evidence type="ECO:0000313" key="3">
    <source>
        <dbReference type="EMBL" id="MTH54100.1"/>
    </source>
</evidence>
<evidence type="ECO:0000313" key="4">
    <source>
        <dbReference type="Proteomes" id="UP000434639"/>
    </source>
</evidence>
<keyword evidence="2" id="KW-0812">Transmembrane</keyword>
<proteinExistence type="predicted"/>
<accession>A0A7X2S6D2</accession>
<dbReference type="RefSeq" id="WP_155112626.1">
    <property type="nucleotide sequence ID" value="NZ_WMIB01000011.1"/>
</dbReference>
<keyword evidence="4" id="KW-1185">Reference proteome</keyword>
<evidence type="ECO:0000256" key="2">
    <source>
        <dbReference type="SAM" id="Phobius"/>
    </source>
</evidence>
<keyword evidence="2" id="KW-0472">Membrane</keyword>
<reference evidence="3 4" key="1">
    <citation type="journal article" date="2017" name="Int. J. Syst. Evol. Microbiol.">
        <title>Bacillus mangrovi sp. nov., isolated from a sediment sample from a mangrove forest.</title>
        <authorList>
            <person name="Gupta V."/>
            <person name="Singh P.K."/>
            <person name="Korpole S."/>
            <person name="Tanuku N.R.S."/>
            <person name="Pinnaka A.K."/>
        </authorList>
    </citation>
    <scope>NUCLEOTIDE SEQUENCE [LARGE SCALE GENOMIC DNA]</scope>
    <source>
        <strain evidence="3 4">KCTC 33872</strain>
    </source>
</reference>
<evidence type="ECO:0000256" key="1">
    <source>
        <dbReference type="SAM" id="MobiDB-lite"/>
    </source>
</evidence>
<dbReference type="Proteomes" id="UP000434639">
    <property type="component" value="Unassembled WGS sequence"/>
</dbReference>